<feature type="domain" description="Acyltransferase 3" evidence="8">
    <location>
        <begin position="15"/>
        <end position="309"/>
    </location>
</feature>
<protein>
    <submittedName>
        <fullName evidence="9">Uncharacterized membrane protein YcfT</fullName>
    </submittedName>
</protein>
<feature type="transmembrane region" description="Helical" evidence="7">
    <location>
        <begin position="86"/>
        <end position="108"/>
    </location>
</feature>
<organism evidence="9 10">
    <name type="scientific">Brevibacterium jeotgali</name>
    <dbReference type="NCBI Taxonomy" id="1262550"/>
    <lineage>
        <taxon>Bacteria</taxon>
        <taxon>Bacillati</taxon>
        <taxon>Actinomycetota</taxon>
        <taxon>Actinomycetes</taxon>
        <taxon>Micrococcales</taxon>
        <taxon>Brevibacteriaceae</taxon>
        <taxon>Brevibacterium</taxon>
    </lineage>
</organism>
<dbReference type="EMBL" id="FXZM01000005">
    <property type="protein sequence ID" value="SMY11794.1"/>
    <property type="molecule type" value="Genomic_DNA"/>
</dbReference>
<evidence type="ECO:0000313" key="9">
    <source>
        <dbReference type="EMBL" id="SMY11794.1"/>
    </source>
</evidence>
<evidence type="ECO:0000256" key="7">
    <source>
        <dbReference type="SAM" id="Phobius"/>
    </source>
</evidence>
<keyword evidence="6 7" id="KW-0472">Membrane</keyword>
<keyword evidence="10" id="KW-1185">Reference proteome</keyword>
<sequence length="342" mass="37850">MGMADTETARTRAGWMDMLRGLAVLLVALFHIQYPVAERVPGTPDALLRFGEAMQPFRMPLLFFLSGLLLPRSLAKPLKTYTAGKLRGLVWPFALWTAIVVVCFEVLWTDDDPLRLFTDVPAMLMGWQHMWFLSVLIVCYAVAPLTRFLPSWALPVPLAIAATFIVSDGSWAEYGQKVLWYGAFFFVGAAVSRYLHTWQRLHPALPSAMLAFTVVWGYIAAHDRELRTAMGFSTFLISLVGVLGVLWLAPRIPRIRFLEWAGRGSIVVYLVNLTAITVAFESIDALGITDARAVVTILCIAGLALPLAMVPLGRTVLFTWPAPPAPAPARSGDTVNPRRTPR</sequence>
<evidence type="ECO:0000256" key="3">
    <source>
        <dbReference type="ARBA" id="ARBA00022475"/>
    </source>
</evidence>
<feature type="transmembrane region" description="Helical" evidence="7">
    <location>
        <begin position="152"/>
        <end position="172"/>
    </location>
</feature>
<dbReference type="GO" id="GO:0016413">
    <property type="term" value="F:O-acetyltransferase activity"/>
    <property type="evidence" value="ECO:0007669"/>
    <property type="project" value="TreeGrafter"/>
</dbReference>
<feature type="transmembrane region" description="Helical" evidence="7">
    <location>
        <begin position="128"/>
        <end position="145"/>
    </location>
</feature>
<dbReference type="Pfam" id="PF01757">
    <property type="entry name" value="Acyl_transf_3"/>
    <property type="match status" value="1"/>
</dbReference>
<keyword evidence="3" id="KW-1003">Cell membrane</keyword>
<evidence type="ECO:0000256" key="1">
    <source>
        <dbReference type="ARBA" id="ARBA00004651"/>
    </source>
</evidence>
<dbReference type="InterPro" id="IPR002656">
    <property type="entry name" value="Acyl_transf_3_dom"/>
</dbReference>
<dbReference type="GO" id="GO:0005886">
    <property type="term" value="C:plasma membrane"/>
    <property type="evidence" value="ECO:0007669"/>
    <property type="project" value="UniProtKB-SubCell"/>
</dbReference>
<keyword evidence="5 7" id="KW-1133">Transmembrane helix</keyword>
<reference evidence="10" key="1">
    <citation type="submission" date="2017-03" db="EMBL/GenBank/DDBJ databases">
        <authorList>
            <person name="Monnet C."/>
        </authorList>
    </citation>
    <scope>NUCLEOTIDE SEQUENCE [LARGE SCALE GENOMIC DNA]</scope>
    <source>
        <strain evidence="10">SJ5-8</strain>
    </source>
</reference>
<feature type="transmembrane region" description="Helical" evidence="7">
    <location>
        <begin position="178"/>
        <end position="196"/>
    </location>
</feature>
<evidence type="ECO:0000256" key="6">
    <source>
        <dbReference type="ARBA" id="ARBA00023136"/>
    </source>
</evidence>
<feature type="transmembrane region" description="Helical" evidence="7">
    <location>
        <begin position="260"/>
        <end position="280"/>
    </location>
</feature>
<comment type="similarity">
    <text evidence="2">Belongs to the acyltransferase 3 family.</text>
</comment>
<evidence type="ECO:0000313" key="10">
    <source>
        <dbReference type="Proteomes" id="UP000234462"/>
    </source>
</evidence>
<evidence type="ECO:0000256" key="2">
    <source>
        <dbReference type="ARBA" id="ARBA00007400"/>
    </source>
</evidence>
<evidence type="ECO:0000256" key="4">
    <source>
        <dbReference type="ARBA" id="ARBA00022692"/>
    </source>
</evidence>
<dbReference type="AlphaFoldDB" id="A0A2H1L4G5"/>
<dbReference type="OrthoDB" id="3265718at2"/>
<comment type="subcellular location">
    <subcellularLocation>
        <location evidence="1">Cell membrane</location>
        <topology evidence="1">Multi-pass membrane protein</topology>
    </subcellularLocation>
</comment>
<dbReference type="GO" id="GO:0009246">
    <property type="term" value="P:enterobacterial common antigen biosynthetic process"/>
    <property type="evidence" value="ECO:0007669"/>
    <property type="project" value="TreeGrafter"/>
</dbReference>
<evidence type="ECO:0000256" key="5">
    <source>
        <dbReference type="ARBA" id="ARBA00022989"/>
    </source>
</evidence>
<keyword evidence="4 7" id="KW-0812">Transmembrane</keyword>
<feature type="transmembrane region" description="Helical" evidence="7">
    <location>
        <begin position="203"/>
        <end position="221"/>
    </location>
</feature>
<feature type="transmembrane region" description="Helical" evidence="7">
    <location>
        <begin position="57"/>
        <end position="74"/>
    </location>
</feature>
<gene>
    <name evidence="9" type="ORF">BJEO58_01385</name>
</gene>
<name>A0A2H1L4G5_9MICO</name>
<dbReference type="Proteomes" id="UP000234462">
    <property type="component" value="Unassembled WGS sequence"/>
</dbReference>
<dbReference type="PANTHER" id="PTHR40074:SF2">
    <property type="entry name" value="O-ACETYLTRANSFERASE WECH"/>
    <property type="match status" value="1"/>
</dbReference>
<accession>A0A2H1L4G5</accession>
<evidence type="ECO:0000259" key="8">
    <source>
        <dbReference type="Pfam" id="PF01757"/>
    </source>
</evidence>
<feature type="transmembrane region" description="Helical" evidence="7">
    <location>
        <begin position="292"/>
        <end position="312"/>
    </location>
</feature>
<feature type="transmembrane region" description="Helical" evidence="7">
    <location>
        <begin position="21"/>
        <end position="37"/>
    </location>
</feature>
<feature type="transmembrane region" description="Helical" evidence="7">
    <location>
        <begin position="227"/>
        <end position="248"/>
    </location>
</feature>
<dbReference type="PANTHER" id="PTHR40074">
    <property type="entry name" value="O-ACETYLTRANSFERASE WECH"/>
    <property type="match status" value="1"/>
</dbReference>
<proteinExistence type="inferred from homology"/>